<dbReference type="RefSeq" id="WP_132545773.1">
    <property type="nucleotide sequence ID" value="NZ_SLWW01000011.1"/>
</dbReference>
<comment type="caution">
    <text evidence="1">The sequence shown here is derived from an EMBL/GenBank/DDBJ whole genome shotgun (WGS) entry which is preliminary data.</text>
</comment>
<gene>
    <name evidence="1" type="ORF">EV655_11154</name>
</gene>
<organism evidence="1 2">
    <name type="scientific">Rhodovulum euryhalinum</name>
    <dbReference type="NCBI Taxonomy" id="35805"/>
    <lineage>
        <taxon>Bacteria</taxon>
        <taxon>Pseudomonadati</taxon>
        <taxon>Pseudomonadota</taxon>
        <taxon>Alphaproteobacteria</taxon>
        <taxon>Rhodobacterales</taxon>
        <taxon>Paracoccaceae</taxon>
        <taxon>Rhodovulum</taxon>
    </lineage>
</organism>
<protein>
    <submittedName>
        <fullName evidence="1">Late control gene D protein (GPD)</fullName>
    </submittedName>
</protein>
<keyword evidence="2" id="KW-1185">Reference proteome</keyword>
<proteinExistence type="predicted"/>
<sequence>MAITAYRLWFDNSPADEARLALIEEIRVDQAIDMVTEAQITIPLGRDDTGDWPGALDDAIRPLTRVRIEVQVGEGDFVPLIEGRVVAQRFELAGGPNESQAVIVVNDESAMMNRTDRARLFEDMSPEDIAAQVFGEYGIAAETETSGVGAPSLERVVTQRGTDFGLLRRLAREANMVVHVEPGSAPGQSTGHFRRLPLDDDGLPELVLTGLERNVNRLVLELDVLSGVTARANDVDPASLDLLEAEAEATAHALLGETAATEDTGPGIVFATAPGGDRTLLDAAVQASVDRGAFAWSGHGEVSAEIYPGVLRPYRTVAVAGAGTRLSGRYLVSEVSHSLKDMGYTQTFTLRRNATSAAGGGLPGGIV</sequence>
<dbReference type="Gene3D" id="3.55.50.10">
    <property type="entry name" value="Baseplate protein-like domains"/>
    <property type="match status" value="1"/>
</dbReference>
<dbReference type="Proteomes" id="UP000295142">
    <property type="component" value="Unassembled WGS sequence"/>
</dbReference>
<evidence type="ECO:0000313" key="2">
    <source>
        <dbReference type="Proteomes" id="UP000295142"/>
    </source>
</evidence>
<dbReference type="SUPFAM" id="SSF69279">
    <property type="entry name" value="Phage tail proteins"/>
    <property type="match status" value="1"/>
</dbReference>
<reference evidence="1 2" key="1">
    <citation type="submission" date="2019-03" db="EMBL/GenBank/DDBJ databases">
        <title>Genomic Encyclopedia of Type Strains, Phase IV (KMG-IV): sequencing the most valuable type-strain genomes for metagenomic binning, comparative biology and taxonomic classification.</title>
        <authorList>
            <person name="Goeker M."/>
        </authorList>
    </citation>
    <scope>NUCLEOTIDE SEQUENCE [LARGE SCALE GENOMIC DNA]</scope>
    <source>
        <strain evidence="1 2">DSM 4868</strain>
    </source>
</reference>
<dbReference type="Pfam" id="PF05954">
    <property type="entry name" value="Phage_GPD"/>
    <property type="match status" value="1"/>
</dbReference>
<accession>A0A4R2KCV5</accession>
<evidence type="ECO:0000313" key="1">
    <source>
        <dbReference type="EMBL" id="TCO70112.1"/>
    </source>
</evidence>
<dbReference type="AlphaFoldDB" id="A0A4R2KCV5"/>
<dbReference type="OrthoDB" id="262740at2"/>
<name>A0A4R2KCV5_9RHOB</name>
<dbReference type="EMBL" id="SLWW01000011">
    <property type="protein sequence ID" value="TCO70112.1"/>
    <property type="molecule type" value="Genomic_DNA"/>
</dbReference>